<dbReference type="InterPro" id="IPR021838">
    <property type="entry name" value="DUF3431"/>
</dbReference>
<evidence type="ECO:0000256" key="1">
    <source>
        <dbReference type="SAM" id="SignalP"/>
    </source>
</evidence>
<evidence type="ECO:0000313" key="2">
    <source>
        <dbReference type="EMBL" id="WPH03267.1"/>
    </source>
</evidence>
<dbReference type="PANTHER" id="PTHR37490">
    <property type="entry name" value="EXPRESSED PROTEIN"/>
    <property type="match status" value="1"/>
</dbReference>
<dbReference type="AlphaFoldDB" id="A0AAQ3M7F6"/>
<name>A0AAQ3M7F6_9PEZI</name>
<protein>
    <submittedName>
        <fullName evidence="2">Uncharacterized protein</fullName>
    </submittedName>
</protein>
<evidence type="ECO:0000313" key="3">
    <source>
        <dbReference type="Proteomes" id="UP001303373"/>
    </source>
</evidence>
<feature type="chain" id="PRO_5042840376" evidence="1">
    <location>
        <begin position="27"/>
        <end position="343"/>
    </location>
</feature>
<keyword evidence="1" id="KW-0732">Signal</keyword>
<keyword evidence="3" id="KW-1185">Reference proteome</keyword>
<dbReference type="EMBL" id="CP138589">
    <property type="protein sequence ID" value="WPH03267.1"/>
    <property type="molecule type" value="Genomic_DNA"/>
</dbReference>
<feature type="signal peptide" evidence="1">
    <location>
        <begin position="1"/>
        <end position="26"/>
    </location>
</feature>
<dbReference type="PANTHER" id="PTHR37490:SF3">
    <property type="entry name" value="DUF3431 DOMAIN CONTAINING PROTEIN"/>
    <property type="match status" value="1"/>
</dbReference>
<reference evidence="2 3" key="1">
    <citation type="submission" date="2023-11" db="EMBL/GenBank/DDBJ databases">
        <title>An acidophilic fungus is an integral part of prey digestion in a carnivorous sundew plant.</title>
        <authorList>
            <person name="Tsai I.J."/>
        </authorList>
    </citation>
    <scope>NUCLEOTIDE SEQUENCE [LARGE SCALE GENOMIC DNA]</scope>
    <source>
        <strain evidence="2">169a</strain>
    </source>
</reference>
<dbReference type="Pfam" id="PF11913">
    <property type="entry name" value="DUF3431"/>
    <property type="match status" value="1"/>
</dbReference>
<gene>
    <name evidence="2" type="ORF">R9X50_00614400</name>
</gene>
<accession>A0AAQ3M7F6</accession>
<sequence>MRFTPGRKKITSIWLWLLLVIAFLVALSQFTPHTSRISSWTFERPLQKETPSDVVLVVASQREDNTTWLQSAFPDWEKVVFVTDDENAANSVPANRGREAMVYLTFIIEHYDNLPRVAIFHHASEYQWHNDDPLFDGRRVLSRLQIPYVEQKGYVNLRCAWTLGCPAEIRPFDESDLNAVPTSPDARAGWFYKAAFEELFPEIPMPQVVGVSCCAQFAVTAERIRKRPRADYERYRRWLLETPLADSLSGRILEYSWHIMFGEEAVYCPNASDCYCNLFGLCNIHCEDEGNCRSQYTLPKYSQLPSGWPDIDWDGTWRNITELRTEQELDFAPRPSLASRQIR</sequence>
<dbReference type="Proteomes" id="UP001303373">
    <property type="component" value="Chromosome 10"/>
</dbReference>
<organism evidence="2 3">
    <name type="scientific">Acrodontium crateriforme</name>
    <dbReference type="NCBI Taxonomy" id="150365"/>
    <lineage>
        <taxon>Eukaryota</taxon>
        <taxon>Fungi</taxon>
        <taxon>Dikarya</taxon>
        <taxon>Ascomycota</taxon>
        <taxon>Pezizomycotina</taxon>
        <taxon>Dothideomycetes</taxon>
        <taxon>Dothideomycetidae</taxon>
        <taxon>Mycosphaerellales</taxon>
        <taxon>Teratosphaeriaceae</taxon>
        <taxon>Acrodontium</taxon>
    </lineage>
</organism>
<proteinExistence type="predicted"/>